<dbReference type="PANTHER" id="PTHR43859">
    <property type="entry name" value="ACYL-ACTIVATING ENZYME"/>
    <property type="match status" value="1"/>
</dbReference>
<dbReference type="Proteomes" id="UP001320420">
    <property type="component" value="Unassembled WGS sequence"/>
</dbReference>
<evidence type="ECO:0000256" key="4">
    <source>
        <dbReference type="ARBA" id="ARBA00023098"/>
    </source>
</evidence>
<dbReference type="InterPro" id="IPR045851">
    <property type="entry name" value="AMP-bd_C_sf"/>
</dbReference>
<comment type="caution">
    <text evidence="8">The sequence shown here is derived from an EMBL/GenBank/DDBJ whole genome shotgun (WGS) entry which is preliminary data.</text>
</comment>
<dbReference type="Gene3D" id="3.40.50.12780">
    <property type="entry name" value="N-terminal domain of ligase-like"/>
    <property type="match status" value="1"/>
</dbReference>
<accession>A0AAN9YLI9</accession>
<dbReference type="InterPro" id="IPR020845">
    <property type="entry name" value="AMP-binding_CS"/>
</dbReference>
<comment type="similarity">
    <text evidence="1">Belongs to the ATP-dependent AMP-binding enzyme family.</text>
</comment>
<evidence type="ECO:0000256" key="2">
    <source>
        <dbReference type="ARBA" id="ARBA00022598"/>
    </source>
</evidence>
<organism evidence="8 9">
    <name type="scientific">Diatrype stigma</name>
    <dbReference type="NCBI Taxonomy" id="117547"/>
    <lineage>
        <taxon>Eukaryota</taxon>
        <taxon>Fungi</taxon>
        <taxon>Dikarya</taxon>
        <taxon>Ascomycota</taxon>
        <taxon>Pezizomycotina</taxon>
        <taxon>Sordariomycetes</taxon>
        <taxon>Xylariomycetidae</taxon>
        <taxon>Xylariales</taxon>
        <taxon>Diatrypaceae</taxon>
        <taxon>Diatrype</taxon>
    </lineage>
</organism>
<keyword evidence="9" id="KW-1185">Reference proteome</keyword>
<sequence length="598" mass="65914">MSGATARLRGLLDHLSGIANHKPSSTSSSTTSPVGIDHSHHIHQLSPTFFLERAAAIEPNATAIYHVTSNNQVLRRSYAEFADRARGLAYYLRGNGRRRVGVLATNTPAFLESIFGIVAAGGVIVPVNYRLKPEDITYIFDFAEVDSIIVDHECVPLLEDYKRSHPNVPLIVDNDTDASEGELSGPFDEAVLEGLKIDRAQGNRGWAGLRLHDIREDDMLAIPFTSGTTSKPKGCVYTHRGAYLATLANVIESELNSDNGRCKYLWTLPMFHAVGWSFPWAVTAVRGTHYCLRKIDYQLLWRLLKEERITHFNAAPTVNTLLCAAKEAEKLPQPVRVTVAASPPTAHLFEQMTNLNLRPVHVYGMTETYGPITKGYHLPEWEALPTAERYAKMARQGHGFITSRAVPPTAVPIRVVRPDKLEEGVLVDVARDGHELGEIVFFGNICAKGYYKDAEATRKLFRGGGLHSGDLAVMHPDGSAQIQDRSKDIIISGGENISSVALESMLVEHPDVLEAGVVAVPDSHWGERPKAYVTVKEGGGELKRNPQALISWAKNQSAISKFMVPREVEVIDELPKTSTGKIQKTVLREWAKSGRSKL</sequence>
<dbReference type="SUPFAM" id="SSF56801">
    <property type="entry name" value="Acetyl-CoA synthetase-like"/>
    <property type="match status" value="1"/>
</dbReference>
<protein>
    <submittedName>
        <fullName evidence="8">Uncharacterized protein</fullName>
    </submittedName>
</protein>
<dbReference type="PROSITE" id="PS00455">
    <property type="entry name" value="AMP_BINDING"/>
    <property type="match status" value="1"/>
</dbReference>
<dbReference type="AlphaFoldDB" id="A0AAN9YLI9"/>
<reference evidence="8 9" key="1">
    <citation type="submission" date="2024-02" db="EMBL/GenBank/DDBJ databases">
        <title>De novo assembly and annotation of 12 fungi associated with fruit tree decline syndrome in Ontario, Canada.</title>
        <authorList>
            <person name="Sulman M."/>
            <person name="Ellouze W."/>
            <person name="Ilyukhin E."/>
        </authorList>
    </citation>
    <scope>NUCLEOTIDE SEQUENCE [LARGE SCALE GENOMIC DNA]</scope>
    <source>
        <strain evidence="8 9">M11/M66-122</strain>
    </source>
</reference>
<evidence type="ECO:0000256" key="5">
    <source>
        <dbReference type="SAM" id="MobiDB-lite"/>
    </source>
</evidence>
<dbReference type="InterPro" id="IPR025110">
    <property type="entry name" value="AMP-bd_C"/>
</dbReference>
<dbReference type="GO" id="GO:0006631">
    <property type="term" value="P:fatty acid metabolic process"/>
    <property type="evidence" value="ECO:0007669"/>
    <property type="project" value="UniProtKB-KW"/>
</dbReference>
<feature type="domain" description="AMP-dependent synthetase/ligase" evidence="6">
    <location>
        <begin position="51"/>
        <end position="451"/>
    </location>
</feature>
<keyword evidence="2" id="KW-0436">Ligase</keyword>
<proteinExistence type="inferred from homology"/>
<keyword evidence="3" id="KW-0276">Fatty acid metabolism</keyword>
<keyword evidence="4" id="KW-0443">Lipid metabolism</keyword>
<evidence type="ECO:0000259" key="7">
    <source>
        <dbReference type="Pfam" id="PF13193"/>
    </source>
</evidence>
<feature type="domain" description="AMP-binding enzyme C-terminal" evidence="7">
    <location>
        <begin position="502"/>
        <end position="581"/>
    </location>
</feature>
<evidence type="ECO:0000259" key="6">
    <source>
        <dbReference type="Pfam" id="PF00501"/>
    </source>
</evidence>
<evidence type="ECO:0000313" key="8">
    <source>
        <dbReference type="EMBL" id="KAK7747124.1"/>
    </source>
</evidence>
<dbReference type="Pfam" id="PF00501">
    <property type="entry name" value="AMP-binding"/>
    <property type="match status" value="1"/>
</dbReference>
<dbReference type="InterPro" id="IPR042099">
    <property type="entry name" value="ANL_N_sf"/>
</dbReference>
<dbReference type="EMBL" id="JAKJXP020000093">
    <property type="protein sequence ID" value="KAK7747124.1"/>
    <property type="molecule type" value="Genomic_DNA"/>
</dbReference>
<dbReference type="FunFam" id="3.30.300.30:FF:000008">
    <property type="entry name" value="2,3-dihydroxybenzoate-AMP ligase"/>
    <property type="match status" value="1"/>
</dbReference>
<dbReference type="InterPro" id="IPR000873">
    <property type="entry name" value="AMP-dep_synth/lig_dom"/>
</dbReference>
<gene>
    <name evidence="8" type="ORF">SLS62_009179</name>
</gene>
<dbReference type="Pfam" id="PF13193">
    <property type="entry name" value="AMP-binding_C"/>
    <property type="match status" value="1"/>
</dbReference>
<evidence type="ECO:0000313" key="9">
    <source>
        <dbReference type="Proteomes" id="UP001320420"/>
    </source>
</evidence>
<dbReference type="GO" id="GO:0016874">
    <property type="term" value="F:ligase activity"/>
    <property type="evidence" value="ECO:0007669"/>
    <property type="project" value="UniProtKB-KW"/>
</dbReference>
<dbReference type="Gene3D" id="3.30.300.30">
    <property type="match status" value="1"/>
</dbReference>
<feature type="region of interest" description="Disordered" evidence="5">
    <location>
        <begin position="18"/>
        <end position="37"/>
    </location>
</feature>
<dbReference type="PANTHER" id="PTHR43859:SF4">
    <property type="entry name" value="BUTANOATE--COA LIGASE AAE1-RELATED"/>
    <property type="match status" value="1"/>
</dbReference>
<evidence type="ECO:0000256" key="1">
    <source>
        <dbReference type="ARBA" id="ARBA00006432"/>
    </source>
</evidence>
<name>A0AAN9YLI9_9PEZI</name>
<evidence type="ECO:0000256" key="3">
    <source>
        <dbReference type="ARBA" id="ARBA00022832"/>
    </source>
</evidence>